<dbReference type="PROSITE" id="PS00584">
    <property type="entry name" value="PFKB_KINASES_2"/>
    <property type="match status" value="1"/>
</dbReference>
<dbReference type="InterPro" id="IPR050306">
    <property type="entry name" value="PfkB_Carbo_kinase"/>
</dbReference>
<comment type="similarity">
    <text evidence="1">Belongs to the carbohydrate kinase PfkB family.</text>
</comment>
<evidence type="ECO:0000259" key="6">
    <source>
        <dbReference type="Pfam" id="PF00294"/>
    </source>
</evidence>
<evidence type="ECO:0000256" key="5">
    <source>
        <dbReference type="ARBA" id="ARBA00022840"/>
    </source>
</evidence>
<dbReference type="PANTHER" id="PTHR43085:SF1">
    <property type="entry name" value="PSEUDOURIDINE KINASE-RELATED"/>
    <property type="match status" value="1"/>
</dbReference>
<dbReference type="CDD" id="cd01167">
    <property type="entry name" value="bac_FRK"/>
    <property type="match status" value="1"/>
</dbReference>
<dbReference type="SUPFAM" id="SSF53613">
    <property type="entry name" value="Ribokinase-like"/>
    <property type="match status" value="1"/>
</dbReference>
<dbReference type="PROSITE" id="PS00583">
    <property type="entry name" value="PFKB_KINASES_1"/>
    <property type="match status" value="1"/>
</dbReference>
<keyword evidence="2 7" id="KW-0808">Transferase</keyword>
<dbReference type="InterPro" id="IPR029056">
    <property type="entry name" value="Ribokinase-like"/>
</dbReference>
<dbReference type="GO" id="GO:0016301">
    <property type="term" value="F:kinase activity"/>
    <property type="evidence" value="ECO:0007669"/>
    <property type="project" value="UniProtKB-KW"/>
</dbReference>
<dbReference type="InterPro" id="IPR002173">
    <property type="entry name" value="Carboh/pur_kinase_PfkB_CS"/>
</dbReference>
<evidence type="ECO:0000313" key="7">
    <source>
        <dbReference type="EMBL" id="XCM37875.1"/>
    </source>
</evidence>
<sequence length="331" mass="35598">MNYPRVLCLGEVLFDLLADQAGQPLETVKSWTPYPGGAPANVACALVKLGVSAGFVGCVGKDEPGESLVQLLAKEGVDCRGIQRHETAPTRQVYVLRSAEGDIASATRSDRTFAGFKDAAPDEFADTYLSAKDLSVELFEHAEFLVLGTLEMAYPHSREAINRALKLADIYDVKVLLDVNRRDVFWPNPEESPALIAELLKRIDFLKVTVEEAEWLFNTTDPGAITYRLDGIEGVLVTDGNKGCAYCLGENEGILPAFDVNASDTTGAGDGFVAGIVQQICQHGISSFQDAEKVKLMVQFATAVGAMTTLKPGAIAAQPTRAEVEAFLASH</sequence>
<dbReference type="GO" id="GO:0005524">
    <property type="term" value="F:ATP binding"/>
    <property type="evidence" value="ECO:0007669"/>
    <property type="project" value="UniProtKB-KW"/>
</dbReference>
<evidence type="ECO:0000256" key="4">
    <source>
        <dbReference type="ARBA" id="ARBA00022777"/>
    </source>
</evidence>
<evidence type="ECO:0000256" key="3">
    <source>
        <dbReference type="ARBA" id="ARBA00022741"/>
    </source>
</evidence>
<gene>
    <name evidence="7" type="ORF">ABWT76_000681</name>
</gene>
<keyword evidence="5" id="KW-0067">ATP-binding</keyword>
<keyword evidence="3" id="KW-0547">Nucleotide-binding</keyword>
<feature type="domain" description="Carbohydrate kinase PfkB" evidence="6">
    <location>
        <begin position="5"/>
        <end position="320"/>
    </location>
</feature>
<name>A0AAU8JHV8_9CYAN</name>
<dbReference type="EC" id="2.7.1.-" evidence="7"/>
<dbReference type="AlphaFoldDB" id="A0AAU8JHV8"/>
<dbReference type="Gene3D" id="3.40.1190.20">
    <property type="match status" value="1"/>
</dbReference>
<dbReference type="InterPro" id="IPR011611">
    <property type="entry name" value="PfkB_dom"/>
</dbReference>
<keyword evidence="4 7" id="KW-0418">Kinase</keyword>
<accession>A0AAU8JHV8</accession>
<dbReference type="PANTHER" id="PTHR43085">
    <property type="entry name" value="HEXOKINASE FAMILY MEMBER"/>
    <property type="match status" value="1"/>
</dbReference>
<reference evidence="7" key="1">
    <citation type="submission" date="2024-07" db="EMBL/GenBank/DDBJ databases">
        <authorList>
            <person name="Kim Y.J."/>
            <person name="Jeong J.Y."/>
        </authorList>
    </citation>
    <scope>NUCLEOTIDE SEQUENCE</scope>
    <source>
        <strain evidence="7">GIHE-MW2</strain>
    </source>
</reference>
<dbReference type="EMBL" id="CP159837">
    <property type="protein sequence ID" value="XCM37875.1"/>
    <property type="molecule type" value="Genomic_DNA"/>
</dbReference>
<dbReference type="Pfam" id="PF00294">
    <property type="entry name" value="PfkB"/>
    <property type="match status" value="1"/>
</dbReference>
<protein>
    <submittedName>
        <fullName evidence="7">Carbohydrate kinase</fullName>
        <ecNumber evidence="7">2.7.1.-</ecNumber>
    </submittedName>
</protein>
<dbReference type="RefSeq" id="WP_054469570.1">
    <property type="nucleotide sequence ID" value="NZ_CP159837.1"/>
</dbReference>
<evidence type="ECO:0000256" key="2">
    <source>
        <dbReference type="ARBA" id="ARBA00022679"/>
    </source>
</evidence>
<organism evidence="7">
    <name type="scientific">Planktothricoides raciborskii GIHE-MW2</name>
    <dbReference type="NCBI Taxonomy" id="2792601"/>
    <lineage>
        <taxon>Bacteria</taxon>
        <taxon>Bacillati</taxon>
        <taxon>Cyanobacteriota</taxon>
        <taxon>Cyanophyceae</taxon>
        <taxon>Oscillatoriophycideae</taxon>
        <taxon>Oscillatoriales</taxon>
        <taxon>Oscillatoriaceae</taxon>
        <taxon>Planktothricoides</taxon>
    </lineage>
</organism>
<proteinExistence type="inferred from homology"/>
<evidence type="ECO:0000256" key="1">
    <source>
        <dbReference type="ARBA" id="ARBA00010688"/>
    </source>
</evidence>